<reference evidence="1" key="2">
    <citation type="submission" date="2025-03" db="EMBL/GenBank/DDBJ databases">
        <authorList>
            <consortium name="ELIXIR-Norway"/>
            <consortium name="Elixir Norway"/>
        </authorList>
    </citation>
    <scope>NUCLEOTIDE SEQUENCE</scope>
</reference>
<evidence type="ECO:0000313" key="1">
    <source>
        <dbReference type="EMBL" id="CAN0443326.1"/>
    </source>
</evidence>
<proteinExistence type="predicted"/>
<sequence length="111" mass="12439">MKPGRSRGAIQASNGCSGRAGWRTLVDQSSREFQDNPRFGTWITGSPVPLTTLQGELETSPVDWFEVRIRIGLHSSRIQRSERRVDRTHPLRNGSTASLCKHPTRARMPNA</sequence>
<protein>
    <submittedName>
        <fullName evidence="1">Uncharacterized protein</fullName>
    </submittedName>
</protein>
<reference evidence="1" key="1">
    <citation type="submission" date="2023-05" db="EMBL/GenBank/DDBJ databases">
        <authorList>
            <consortium name="ELIXIR-Norway"/>
        </authorList>
    </citation>
    <scope>NUCLEOTIDE SEQUENCE</scope>
</reference>
<organism evidence="1 2">
    <name type="scientific">Rangifer tarandus platyrhynchus</name>
    <name type="common">Svalbard reindeer</name>
    <dbReference type="NCBI Taxonomy" id="3082113"/>
    <lineage>
        <taxon>Eukaryota</taxon>
        <taxon>Metazoa</taxon>
        <taxon>Chordata</taxon>
        <taxon>Craniata</taxon>
        <taxon>Vertebrata</taxon>
        <taxon>Euteleostomi</taxon>
        <taxon>Mammalia</taxon>
        <taxon>Eutheria</taxon>
        <taxon>Laurasiatheria</taxon>
        <taxon>Artiodactyla</taxon>
        <taxon>Ruminantia</taxon>
        <taxon>Pecora</taxon>
        <taxon>Cervidae</taxon>
        <taxon>Odocoileinae</taxon>
        <taxon>Rangifer</taxon>
    </lineage>
</organism>
<dbReference type="Proteomes" id="UP001162501">
    <property type="component" value="Chromosome 3"/>
</dbReference>
<dbReference type="EMBL" id="OX596087">
    <property type="protein sequence ID" value="CAN0443326.1"/>
    <property type="molecule type" value="Genomic_DNA"/>
</dbReference>
<evidence type="ECO:0000313" key="2">
    <source>
        <dbReference type="Proteomes" id="UP001162501"/>
    </source>
</evidence>
<name>A0AC59ZJC0_RANTA</name>
<accession>A0AC59ZJC0</accession>
<gene>
    <name evidence="1" type="ORF">MRATA1EN22A_LOCUS19242</name>
</gene>